<dbReference type="Gene3D" id="1.10.1220.10">
    <property type="entry name" value="Met repressor-like"/>
    <property type="match status" value="1"/>
</dbReference>
<reference evidence="1 2" key="1">
    <citation type="submission" date="2017-01" db="EMBL/GenBank/DDBJ databases">
        <title>Genome sequence of Rhodoferax antarcticus ANT.BR, a psychrophilic purple nonsulfur bacterium from an Antarctic microbial mat.</title>
        <authorList>
            <person name="Baker J."/>
            <person name="Riester C."/>
            <person name="Skinner B."/>
            <person name="Newell A."/>
            <person name="Swingley W."/>
            <person name="Madigan M."/>
            <person name="Jung D."/>
            <person name="Asao M."/>
            <person name="Chen M."/>
            <person name="Loughlin P."/>
            <person name="Pan H."/>
            <person name="Lin S."/>
            <person name="Li N."/>
            <person name="Shaw J."/>
            <person name="Prado M."/>
            <person name="Sherman C."/>
            <person name="Li X."/>
            <person name="Tang J."/>
            <person name="Blankenship R."/>
            <person name="Zhao T."/>
            <person name="Touchman J."/>
            <person name="Sattley M."/>
        </authorList>
    </citation>
    <scope>NUCLEOTIDE SEQUENCE [LARGE SCALE GENOMIC DNA]</scope>
    <source>
        <strain evidence="1 2">ANT.BR</strain>
    </source>
</reference>
<keyword evidence="2" id="KW-1185">Reference proteome</keyword>
<dbReference type="Pfam" id="PF04221">
    <property type="entry name" value="RelB"/>
    <property type="match status" value="1"/>
</dbReference>
<evidence type="ECO:0000313" key="2">
    <source>
        <dbReference type="Proteomes" id="UP000185911"/>
    </source>
</evidence>
<proteinExistence type="predicted"/>
<name>A0A1Q8YK07_9BURK</name>
<organism evidence="1 2">
    <name type="scientific">Rhodoferax antarcticus ANT.BR</name>
    <dbReference type="NCBI Taxonomy" id="1111071"/>
    <lineage>
        <taxon>Bacteria</taxon>
        <taxon>Pseudomonadati</taxon>
        <taxon>Pseudomonadota</taxon>
        <taxon>Betaproteobacteria</taxon>
        <taxon>Burkholderiales</taxon>
        <taxon>Comamonadaceae</taxon>
        <taxon>Rhodoferax</taxon>
    </lineage>
</organism>
<dbReference type="AlphaFoldDB" id="A0A1Q8YK07"/>
<protein>
    <submittedName>
        <fullName evidence="1">RelB antitoxin family protein</fullName>
    </submittedName>
</protein>
<dbReference type="EMBL" id="MSYM01000005">
    <property type="protein sequence ID" value="OLP08303.1"/>
    <property type="molecule type" value="Genomic_DNA"/>
</dbReference>
<dbReference type="InterPro" id="IPR013321">
    <property type="entry name" value="Arc_rbn_hlx_hlx"/>
</dbReference>
<gene>
    <name evidence="1" type="ORF">BLL52_0591</name>
</gene>
<dbReference type="GO" id="GO:0006355">
    <property type="term" value="P:regulation of DNA-templated transcription"/>
    <property type="evidence" value="ECO:0007669"/>
    <property type="project" value="InterPro"/>
</dbReference>
<dbReference type="Proteomes" id="UP000185911">
    <property type="component" value="Unassembled WGS sequence"/>
</dbReference>
<comment type="caution">
    <text evidence="1">The sequence shown here is derived from an EMBL/GenBank/DDBJ whole genome shotgun (WGS) entry which is preliminary data.</text>
</comment>
<evidence type="ECO:0000313" key="1">
    <source>
        <dbReference type="EMBL" id="OLP08303.1"/>
    </source>
</evidence>
<dbReference type="InterPro" id="IPR007337">
    <property type="entry name" value="RelB/DinJ"/>
</dbReference>
<accession>A0A1Q8YK07</accession>
<sequence length="148" mass="16382">MTNNTPEFERVPGVRLENWANGPSDVDATIQLRMNSTIKDGAFAVLREMGISPSEAVRVFMTQVYKTRTLPLVIAADGPEDSGQPAEASYTEWLRTRLQKNINALDSGEMKSYSNETAKAVLHARLEARRSKMNLPAKVRPKSDMAAS</sequence>